<feature type="region of interest" description="Disordered" evidence="1">
    <location>
        <begin position="196"/>
        <end position="217"/>
    </location>
</feature>
<reference evidence="3 4" key="1">
    <citation type="journal article" date="2014" name="Mol. Plant">
        <title>Chromosome Scale Genome Assembly and Transcriptome Profiling of Nannochloropsis gaditana in Nitrogen Depletion.</title>
        <authorList>
            <person name="Corteggiani Carpinelli E."/>
            <person name="Telatin A."/>
            <person name="Vitulo N."/>
            <person name="Forcato C."/>
            <person name="D'Angelo M."/>
            <person name="Schiavon R."/>
            <person name="Vezzi A."/>
            <person name="Giacometti G.M."/>
            <person name="Morosinotto T."/>
            <person name="Valle G."/>
        </authorList>
    </citation>
    <scope>NUCLEOTIDE SEQUENCE [LARGE SCALE GENOMIC DNA]</scope>
    <source>
        <strain evidence="3 4">B-31</strain>
    </source>
</reference>
<dbReference type="OrthoDB" id="74314at2759"/>
<feature type="region of interest" description="Disordered" evidence="1">
    <location>
        <begin position="1"/>
        <end position="45"/>
    </location>
</feature>
<organism evidence="3 4">
    <name type="scientific">Nannochloropsis gaditana</name>
    <dbReference type="NCBI Taxonomy" id="72520"/>
    <lineage>
        <taxon>Eukaryota</taxon>
        <taxon>Sar</taxon>
        <taxon>Stramenopiles</taxon>
        <taxon>Ochrophyta</taxon>
        <taxon>Eustigmatophyceae</taxon>
        <taxon>Eustigmatales</taxon>
        <taxon>Monodopsidaceae</taxon>
        <taxon>Nannochloropsis</taxon>
    </lineage>
</organism>
<dbReference type="AlphaFoldDB" id="W7TQ08"/>
<dbReference type="InterPro" id="IPR043153">
    <property type="entry name" value="DENN_C"/>
</dbReference>
<evidence type="ECO:0000313" key="3">
    <source>
        <dbReference type="EMBL" id="EWM22471.1"/>
    </source>
</evidence>
<dbReference type="Pfam" id="PF03456">
    <property type="entry name" value="uDENN"/>
    <property type="match status" value="1"/>
</dbReference>
<dbReference type="InterPro" id="IPR001194">
    <property type="entry name" value="cDENN_dom"/>
</dbReference>
<dbReference type="PANTHER" id="PTHR15288">
    <property type="entry name" value="DENN DOMAIN-CONTAINING PROTEIN 2"/>
    <property type="match status" value="1"/>
</dbReference>
<dbReference type="EMBL" id="AZIL01002191">
    <property type="protein sequence ID" value="EWM22471.1"/>
    <property type="molecule type" value="Genomic_DNA"/>
</dbReference>
<evidence type="ECO:0000259" key="2">
    <source>
        <dbReference type="PROSITE" id="PS50211"/>
    </source>
</evidence>
<dbReference type="PROSITE" id="PS50211">
    <property type="entry name" value="DENN"/>
    <property type="match status" value="1"/>
</dbReference>
<feature type="compositionally biased region" description="Basic residues" evidence="1">
    <location>
        <begin position="394"/>
        <end position="403"/>
    </location>
</feature>
<accession>W7TQ08</accession>
<dbReference type="Pfam" id="PF02141">
    <property type="entry name" value="DENN"/>
    <property type="match status" value="1"/>
</dbReference>
<evidence type="ECO:0000313" key="4">
    <source>
        <dbReference type="Proteomes" id="UP000019335"/>
    </source>
</evidence>
<feature type="domain" description="UDENN" evidence="2">
    <location>
        <begin position="261"/>
        <end position="936"/>
    </location>
</feature>
<dbReference type="PANTHER" id="PTHR15288:SF0">
    <property type="entry name" value="UDENN DOMAIN-CONTAINING PROTEIN"/>
    <property type="match status" value="1"/>
</dbReference>
<proteinExistence type="predicted"/>
<dbReference type="InterPro" id="IPR051942">
    <property type="entry name" value="DENN_domain_containing_2"/>
</dbReference>
<dbReference type="Proteomes" id="UP000019335">
    <property type="component" value="Unassembled WGS sequence"/>
</dbReference>
<keyword evidence="4" id="KW-1185">Reference proteome</keyword>
<name>W7TQ08_9STRA</name>
<evidence type="ECO:0000256" key="1">
    <source>
        <dbReference type="SAM" id="MobiDB-lite"/>
    </source>
</evidence>
<feature type="region of interest" description="Disordered" evidence="1">
    <location>
        <begin position="392"/>
        <end position="413"/>
    </location>
</feature>
<dbReference type="InterPro" id="IPR005113">
    <property type="entry name" value="uDENN_dom"/>
</dbReference>
<dbReference type="InterPro" id="IPR037516">
    <property type="entry name" value="Tripartite_DENN"/>
</dbReference>
<dbReference type="Gene3D" id="3.40.50.11500">
    <property type="match status" value="1"/>
</dbReference>
<gene>
    <name evidence="3" type="ORF">Naga_100011g82</name>
</gene>
<dbReference type="SMART" id="SM00799">
    <property type="entry name" value="DENN"/>
    <property type="match status" value="1"/>
</dbReference>
<comment type="caution">
    <text evidence="3">The sequence shown here is derived from an EMBL/GenBank/DDBJ whole genome shotgun (WGS) entry which is preliminary data.</text>
</comment>
<protein>
    <submittedName>
        <fullName evidence="3">Denn domain-containing protein</fullName>
    </submittedName>
</protein>
<sequence>MTISMSPAQEPRTVPLVSRRVTPTSRHLPSSPPSPPSAAKLAATRPINTLALSDGRRDDVKCPYKCRAPPLLIGLGDSGRVHEHRTEEKPPSLPERETVERLQRKVSRLETENLLLRQQMKLHLPNASWSKTPSPFALQGTSAMSASNTLATKACERYQESVSSPSSTSSSASPKYPLGVSRFSWPPGRSMKECVQEGERSDDPGFPTGGDDTRVQFGTPRRTAKIMMGAASRGATRTSMSPAAVLSSTPFSEFAIVGIQESILKGEVSPAPCMQPVEAMEVVMGESPEEEAKPRELSRISEFCFPQGGRLDLAPATQINVWTGTHRDQTHVLQFTDEQGATSYGVCLTIYEARVDCPPSLIKALQAVRRKHAAARTLQYFVRRRVGLSSRSSKTLRRSKSSRSRSGSYSYSDTNSAIVRSKTSVVACQAAGSDLAGVIDEGKGARRGLLDHVRTGMRKLQQGGGWGTPRGDRQRTRSRAMRLEGQDWERSQLGREVSGDVDEYRRLVRATEALWGSAVVSTCRYGVSPTYKLYCQQEREEIDFVVVAPRCFCLISHQPNHPLLCKLLSIIVERERTQPQRENVLSALKRRRSCNALSLACSPSGSLCSSPTVAGTLMEKHAGEVASGGGVGAMGGAIYYAPDGGHCSGDDDLVSSRRRFLRYIQHDVVFPSTGILTLSFPPYAPSTTRLDLPLVPLQDWTVAVLFSHVSVDVIIKCVNLLLLEQSLVVIGEDQGLVSAISTAFVSLLQPFKWDGVFIPLLPTALSDILQSPVPFVLGVQPPFDPTRSTPHAAALHIGRCKEHLRLPDLTVKLPLCYQLLQALKQASKLFSCRRSRWANLHLATYMAGLTGDERQALASLRGIFHEYVQGLCGDLAYPGAWRKYGTFDSTSETFEFFPSWFLEPMRMMLEYQSAFVHTQMFSSYVDKRRIEDMQKSRQSQRCGAFLATFLAFRYRIRRLRRMSSFAVQVREDVGNFGGNEWMAEARESVAKESEASTDGVRYPFRGYVARPSPLRIEEEEH</sequence>